<gene>
    <name evidence="1" type="ORF">BCV71DRAFT_190097</name>
</gene>
<evidence type="ECO:0000313" key="1">
    <source>
        <dbReference type="EMBL" id="ORE12960.1"/>
    </source>
</evidence>
<sequence length="56" mass="6607">KSRSPNIPLSWSTRWLTICRILHELDYLYHANLLPTPPTHLGQRLIEWLPSFCPSH</sequence>
<proteinExistence type="predicted"/>
<accession>A0A1X0RLT2</accession>
<dbReference type="EMBL" id="KV921581">
    <property type="protein sequence ID" value="ORE12960.1"/>
    <property type="molecule type" value="Genomic_DNA"/>
</dbReference>
<dbReference type="AlphaFoldDB" id="A0A1X0RLT2"/>
<feature type="non-terminal residue" evidence="1">
    <location>
        <position position="1"/>
    </location>
</feature>
<evidence type="ECO:0000313" key="2">
    <source>
        <dbReference type="Proteomes" id="UP000242381"/>
    </source>
</evidence>
<organism evidence="1 2">
    <name type="scientific">Rhizopus microsporus</name>
    <dbReference type="NCBI Taxonomy" id="58291"/>
    <lineage>
        <taxon>Eukaryota</taxon>
        <taxon>Fungi</taxon>
        <taxon>Fungi incertae sedis</taxon>
        <taxon>Mucoromycota</taxon>
        <taxon>Mucoromycotina</taxon>
        <taxon>Mucoromycetes</taxon>
        <taxon>Mucorales</taxon>
        <taxon>Mucorineae</taxon>
        <taxon>Rhizopodaceae</taxon>
        <taxon>Rhizopus</taxon>
    </lineage>
</organism>
<dbReference type="Proteomes" id="UP000242381">
    <property type="component" value="Unassembled WGS sequence"/>
</dbReference>
<reference evidence="1 2" key="1">
    <citation type="journal article" date="2016" name="Proc. Natl. Acad. Sci. U.S.A.">
        <title>Lipid metabolic changes in an early divergent fungus govern the establishment of a mutualistic symbiosis with endobacteria.</title>
        <authorList>
            <person name="Lastovetsky O.A."/>
            <person name="Gaspar M.L."/>
            <person name="Mondo S.J."/>
            <person name="LaButti K.M."/>
            <person name="Sandor L."/>
            <person name="Grigoriev I.V."/>
            <person name="Henry S.A."/>
            <person name="Pawlowska T.E."/>
        </authorList>
    </citation>
    <scope>NUCLEOTIDE SEQUENCE [LARGE SCALE GENOMIC DNA]</scope>
    <source>
        <strain evidence="1 2">ATCC 11559</strain>
    </source>
</reference>
<name>A0A1X0RLT2_RHIZD</name>
<protein>
    <submittedName>
        <fullName evidence="1">Uncharacterized protein</fullName>
    </submittedName>
</protein>